<evidence type="ECO:0000256" key="7">
    <source>
        <dbReference type="SAM" id="Phobius"/>
    </source>
</evidence>
<feature type="compositionally biased region" description="Polar residues" evidence="6">
    <location>
        <begin position="104"/>
        <end position="113"/>
    </location>
</feature>
<comment type="similarity">
    <text evidence="2">Belongs to the CCC1 family.</text>
</comment>
<evidence type="ECO:0000256" key="5">
    <source>
        <dbReference type="ARBA" id="ARBA00023136"/>
    </source>
</evidence>
<gene>
    <name evidence="8" type="primary">CCC1_3</name>
    <name evidence="8" type="ORF">LTR78_008171</name>
</gene>
<feature type="compositionally biased region" description="Basic and acidic residues" evidence="6">
    <location>
        <begin position="33"/>
        <end position="43"/>
    </location>
</feature>
<dbReference type="Proteomes" id="UP001274830">
    <property type="component" value="Unassembled WGS sequence"/>
</dbReference>
<organism evidence="8 9">
    <name type="scientific">Recurvomyces mirabilis</name>
    <dbReference type="NCBI Taxonomy" id="574656"/>
    <lineage>
        <taxon>Eukaryota</taxon>
        <taxon>Fungi</taxon>
        <taxon>Dikarya</taxon>
        <taxon>Ascomycota</taxon>
        <taxon>Pezizomycotina</taxon>
        <taxon>Dothideomycetes</taxon>
        <taxon>Dothideomycetidae</taxon>
        <taxon>Mycosphaerellales</taxon>
        <taxon>Teratosphaeriaceae</taxon>
        <taxon>Recurvomyces</taxon>
    </lineage>
</organism>
<protein>
    <submittedName>
        <fullName evidence="8">Protein ccc1</fullName>
    </submittedName>
</protein>
<dbReference type="AlphaFoldDB" id="A0AAE0TS11"/>
<feature type="compositionally biased region" description="Low complexity" evidence="6">
    <location>
        <begin position="87"/>
        <end position="97"/>
    </location>
</feature>
<evidence type="ECO:0000256" key="2">
    <source>
        <dbReference type="ARBA" id="ARBA00007049"/>
    </source>
</evidence>
<dbReference type="EMBL" id="JAUTXT010000037">
    <property type="protein sequence ID" value="KAK3671996.1"/>
    <property type="molecule type" value="Genomic_DNA"/>
</dbReference>
<dbReference type="RefSeq" id="XP_064689781.1">
    <property type="nucleotide sequence ID" value="XM_064842591.1"/>
</dbReference>
<keyword evidence="5 7" id="KW-0472">Membrane</keyword>
<dbReference type="GeneID" id="89967150"/>
<feature type="compositionally biased region" description="Low complexity" evidence="6">
    <location>
        <begin position="44"/>
        <end position="53"/>
    </location>
</feature>
<comment type="caution">
    <text evidence="8">The sequence shown here is derived from an EMBL/GenBank/DDBJ whole genome shotgun (WGS) entry which is preliminary data.</text>
</comment>
<keyword evidence="9" id="KW-1185">Reference proteome</keyword>
<evidence type="ECO:0000313" key="8">
    <source>
        <dbReference type="EMBL" id="KAK3671996.1"/>
    </source>
</evidence>
<evidence type="ECO:0000256" key="6">
    <source>
        <dbReference type="SAM" id="MobiDB-lite"/>
    </source>
</evidence>
<evidence type="ECO:0000313" key="9">
    <source>
        <dbReference type="Proteomes" id="UP001274830"/>
    </source>
</evidence>
<evidence type="ECO:0000256" key="1">
    <source>
        <dbReference type="ARBA" id="ARBA00004127"/>
    </source>
</evidence>
<keyword evidence="4 7" id="KW-1133">Transmembrane helix</keyword>
<feature type="transmembrane region" description="Helical" evidence="7">
    <location>
        <begin position="264"/>
        <end position="288"/>
    </location>
</feature>
<feature type="transmembrane region" description="Helical" evidence="7">
    <location>
        <begin position="294"/>
        <end position="315"/>
    </location>
</feature>
<dbReference type="GO" id="GO:0030026">
    <property type="term" value="P:intracellular manganese ion homeostasis"/>
    <property type="evidence" value="ECO:0007669"/>
    <property type="project" value="InterPro"/>
</dbReference>
<reference evidence="8" key="1">
    <citation type="submission" date="2023-07" db="EMBL/GenBank/DDBJ databases">
        <title>Black Yeasts Isolated from many extreme environments.</title>
        <authorList>
            <person name="Coleine C."/>
            <person name="Stajich J.E."/>
            <person name="Selbmann L."/>
        </authorList>
    </citation>
    <scope>NUCLEOTIDE SEQUENCE</scope>
    <source>
        <strain evidence="8">CCFEE 5485</strain>
    </source>
</reference>
<dbReference type="PANTHER" id="PTHR31851">
    <property type="entry name" value="FE(2+)/MN(2+) TRANSPORTER PCL1"/>
    <property type="match status" value="1"/>
</dbReference>
<accession>A0AAE0TS11</accession>
<dbReference type="Pfam" id="PF01988">
    <property type="entry name" value="VIT1"/>
    <property type="match status" value="1"/>
</dbReference>
<evidence type="ECO:0000256" key="3">
    <source>
        <dbReference type="ARBA" id="ARBA00022692"/>
    </source>
</evidence>
<dbReference type="InterPro" id="IPR008217">
    <property type="entry name" value="Ccc1_fam"/>
</dbReference>
<comment type="subcellular location">
    <subcellularLocation>
        <location evidence="1">Endomembrane system</location>
        <topology evidence="1">Multi-pass membrane protein</topology>
    </subcellularLocation>
</comment>
<keyword evidence="3 7" id="KW-0812">Transmembrane</keyword>
<feature type="transmembrane region" description="Helical" evidence="7">
    <location>
        <begin position="336"/>
        <end position="357"/>
    </location>
</feature>
<feature type="region of interest" description="Disordered" evidence="6">
    <location>
        <begin position="82"/>
        <end position="113"/>
    </location>
</feature>
<dbReference type="GO" id="GO:0012505">
    <property type="term" value="C:endomembrane system"/>
    <property type="evidence" value="ECO:0007669"/>
    <property type="project" value="UniProtKB-SubCell"/>
</dbReference>
<sequence>MPFLQSLAERWPIPSVRDLEASHFETQSGPYPEFEHFGEKPAPAEEQGEEAQPSKLEQRAASSISWLSRTFARSQATINHKREALLSSSRESSSGRSSTDDVESQVSTDASTLLENEDEAKVVVKKSSSRVDARLISDAIIGLSDGLTVPFALTAGLSALGNTQVVIFAGLAELTAGAISMGLGGYLGAKSEEESYKATLTETRHLVSTSSTNAATSIKEVFEPYDLPQNLSEGLTFHLAKSPHLTQFLMHFQHSQPEQAASRAITCAMTIACGYFLGGFIPLLPYFLVGKDEVMLALWCSLGVMAVSLFVFGYGKTCFVYGWHGSRNVWEGTKGGLQMIIVGGLAAGCAMGLVRLFHGLGE</sequence>
<feature type="region of interest" description="Disordered" evidence="6">
    <location>
        <begin position="21"/>
        <end position="59"/>
    </location>
</feature>
<name>A0AAE0TS11_9PEZI</name>
<evidence type="ECO:0000256" key="4">
    <source>
        <dbReference type="ARBA" id="ARBA00022989"/>
    </source>
</evidence>
<dbReference type="CDD" id="cd02435">
    <property type="entry name" value="CCC1"/>
    <property type="match status" value="1"/>
</dbReference>
<dbReference type="GO" id="GO:0005384">
    <property type="term" value="F:manganese ion transmembrane transporter activity"/>
    <property type="evidence" value="ECO:0007669"/>
    <property type="project" value="InterPro"/>
</dbReference>
<proteinExistence type="inferred from homology"/>